<name>A0A0U0W6V4_MYCBE</name>
<protein>
    <submittedName>
        <fullName evidence="2">Uncharacterized protein</fullName>
    </submittedName>
</protein>
<feature type="region of interest" description="Disordered" evidence="1">
    <location>
        <begin position="1"/>
        <end position="31"/>
    </location>
</feature>
<dbReference type="Proteomes" id="UP000198875">
    <property type="component" value="Unassembled WGS sequence"/>
</dbReference>
<evidence type="ECO:0000313" key="2">
    <source>
        <dbReference type="EMBL" id="CPR10492.1"/>
    </source>
</evidence>
<dbReference type="AlphaFoldDB" id="A0A0U0W6V4"/>
<dbReference type="RefSeq" id="WP_139027078.1">
    <property type="nucleotide sequence ID" value="NZ_CSTD01000001.1"/>
</dbReference>
<reference evidence="2 3" key="1">
    <citation type="submission" date="2015-03" db="EMBL/GenBank/DDBJ databases">
        <authorList>
            <person name="Murphy D."/>
        </authorList>
    </citation>
    <scope>NUCLEOTIDE SEQUENCE [LARGE SCALE GENOMIC DNA]</scope>
    <source>
        <strain evidence="2 3">DSM 44277</strain>
    </source>
</reference>
<organism evidence="2 3">
    <name type="scientific">Mycobacterium bohemicum DSM 44277</name>
    <dbReference type="NCBI Taxonomy" id="1236609"/>
    <lineage>
        <taxon>Bacteria</taxon>
        <taxon>Bacillati</taxon>
        <taxon>Actinomycetota</taxon>
        <taxon>Actinomycetes</taxon>
        <taxon>Mycobacteriales</taxon>
        <taxon>Mycobacteriaceae</taxon>
        <taxon>Mycobacterium</taxon>
    </lineage>
</organism>
<proteinExistence type="predicted"/>
<gene>
    <name evidence="2" type="ORF">BN971_01881</name>
</gene>
<feature type="compositionally biased region" description="Basic and acidic residues" evidence="1">
    <location>
        <begin position="7"/>
        <end position="20"/>
    </location>
</feature>
<dbReference type="EMBL" id="CSTD01000001">
    <property type="protein sequence ID" value="CPR10492.1"/>
    <property type="molecule type" value="Genomic_DNA"/>
</dbReference>
<accession>A0A0U0W6V4</accession>
<sequence>MIAEQLGDTHRQDFTADGRRDRKTSKMSTTRERKPFIAPVIDVAAEFIKKRGAVTVSELAVYLSAVGVNVRGDDEFTGKELAYLSRYGEVLGVACNCLWQ</sequence>
<evidence type="ECO:0000313" key="3">
    <source>
        <dbReference type="Proteomes" id="UP000198875"/>
    </source>
</evidence>
<evidence type="ECO:0000256" key="1">
    <source>
        <dbReference type="SAM" id="MobiDB-lite"/>
    </source>
</evidence>